<reference evidence="1" key="1">
    <citation type="submission" date="2014-12" db="EMBL/GenBank/DDBJ databases">
        <title>Insight into the proteome of Arion vulgaris.</title>
        <authorList>
            <person name="Aradska J."/>
            <person name="Bulat T."/>
            <person name="Smidak R."/>
            <person name="Sarate P."/>
            <person name="Gangsoo J."/>
            <person name="Sialana F."/>
            <person name="Bilban M."/>
            <person name="Lubec G."/>
        </authorList>
    </citation>
    <scope>NUCLEOTIDE SEQUENCE</scope>
    <source>
        <tissue evidence="1">Skin</tissue>
    </source>
</reference>
<protein>
    <submittedName>
        <fullName evidence="1">Uncharacterized protein</fullName>
    </submittedName>
</protein>
<evidence type="ECO:0000313" key="1">
    <source>
        <dbReference type="EMBL" id="CEK60926.1"/>
    </source>
</evidence>
<dbReference type="EMBL" id="HACG01014061">
    <property type="protein sequence ID" value="CEK60926.1"/>
    <property type="molecule type" value="Transcribed_RNA"/>
</dbReference>
<feature type="non-terminal residue" evidence="1">
    <location>
        <position position="119"/>
    </location>
</feature>
<accession>A0A0B6YZ01</accession>
<name>A0A0B6YZ01_9EUPU</name>
<dbReference type="AlphaFoldDB" id="A0A0B6YZ01"/>
<organism evidence="1">
    <name type="scientific">Arion vulgaris</name>
    <dbReference type="NCBI Taxonomy" id="1028688"/>
    <lineage>
        <taxon>Eukaryota</taxon>
        <taxon>Metazoa</taxon>
        <taxon>Spiralia</taxon>
        <taxon>Lophotrochozoa</taxon>
        <taxon>Mollusca</taxon>
        <taxon>Gastropoda</taxon>
        <taxon>Heterobranchia</taxon>
        <taxon>Euthyneura</taxon>
        <taxon>Panpulmonata</taxon>
        <taxon>Eupulmonata</taxon>
        <taxon>Stylommatophora</taxon>
        <taxon>Helicina</taxon>
        <taxon>Arionoidea</taxon>
        <taxon>Arionidae</taxon>
        <taxon>Arion</taxon>
    </lineage>
</organism>
<proteinExistence type="predicted"/>
<feature type="non-terminal residue" evidence="1">
    <location>
        <position position="1"/>
    </location>
</feature>
<gene>
    <name evidence="1" type="primary">ORF40762</name>
</gene>
<sequence length="119" mass="13078">EVVVGTSDISSDLHNKLKQHELMDASSVLNTSCSTSESYHTFHSNSDISSYHTVDDDDDGDILSADVQFDDNVEDVQFIKLYNQETQSPGFNADGSNVTGAEILQTQFERMTLVGDKAI</sequence>